<name>A0A6G0PYW6_9STRA</name>
<accession>A0A6G0PYW6</accession>
<dbReference type="Proteomes" id="UP000486351">
    <property type="component" value="Unassembled WGS sequence"/>
</dbReference>
<feature type="non-terminal residue" evidence="2">
    <location>
        <position position="1"/>
    </location>
</feature>
<sequence>NADGNGSWSEIASDGGHAGGRHDECVGQHDHVDVTEIVTVHAEETGKGNPVVVNGAKTGDHVMARSEDPAQGRDPIDPADEYAARSGDEYPRHDELGQILEASGVAQTRRAERATRGSRHLEPALEAK</sequence>
<proteinExistence type="predicted"/>
<evidence type="ECO:0000313" key="3">
    <source>
        <dbReference type="Proteomes" id="UP000486351"/>
    </source>
</evidence>
<evidence type="ECO:0000313" key="2">
    <source>
        <dbReference type="EMBL" id="KAE9261781.1"/>
    </source>
</evidence>
<feature type="compositionally biased region" description="Basic and acidic residues" evidence="1">
    <location>
        <begin position="109"/>
        <end position="128"/>
    </location>
</feature>
<dbReference type="EMBL" id="QXFY01009984">
    <property type="protein sequence ID" value="KAE9261781.1"/>
    <property type="molecule type" value="Genomic_DNA"/>
</dbReference>
<protein>
    <submittedName>
        <fullName evidence="2">Uncharacterized protein</fullName>
    </submittedName>
</protein>
<feature type="region of interest" description="Disordered" evidence="1">
    <location>
        <begin position="63"/>
        <end position="128"/>
    </location>
</feature>
<gene>
    <name evidence="2" type="ORF">PF008_g32765</name>
</gene>
<evidence type="ECO:0000256" key="1">
    <source>
        <dbReference type="SAM" id="MobiDB-lite"/>
    </source>
</evidence>
<dbReference type="AlphaFoldDB" id="A0A6G0PYW6"/>
<feature type="compositionally biased region" description="Basic and acidic residues" evidence="1">
    <location>
        <begin position="63"/>
        <end position="96"/>
    </location>
</feature>
<feature type="region of interest" description="Disordered" evidence="1">
    <location>
        <begin position="1"/>
        <end position="29"/>
    </location>
</feature>
<organism evidence="2 3">
    <name type="scientific">Phytophthora fragariae</name>
    <dbReference type="NCBI Taxonomy" id="53985"/>
    <lineage>
        <taxon>Eukaryota</taxon>
        <taxon>Sar</taxon>
        <taxon>Stramenopiles</taxon>
        <taxon>Oomycota</taxon>
        <taxon>Peronosporomycetes</taxon>
        <taxon>Peronosporales</taxon>
        <taxon>Peronosporaceae</taxon>
        <taxon>Phytophthora</taxon>
    </lineage>
</organism>
<feature type="compositionally biased region" description="Basic and acidic residues" evidence="1">
    <location>
        <begin position="20"/>
        <end position="29"/>
    </location>
</feature>
<reference evidence="2 3" key="1">
    <citation type="submission" date="2018-09" db="EMBL/GenBank/DDBJ databases">
        <title>Genomic investigation of the strawberry pathogen Phytophthora fragariae indicates pathogenicity is determined by transcriptional variation in three key races.</title>
        <authorList>
            <person name="Adams T.M."/>
            <person name="Armitage A.D."/>
            <person name="Sobczyk M.K."/>
            <person name="Bates H.J."/>
            <person name="Dunwell J.M."/>
            <person name="Nellist C.F."/>
            <person name="Harrison R.J."/>
        </authorList>
    </citation>
    <scope>NUCLEOTIDE SEQUENCE [LARGE SCALE GENOMIC DNA]</scope>
    <source>
        <strain evidence="2 3">NOV-77</strain>
    </source>
</reference>
<feature type="compositionally biased region" description="Polar residues" evidence="1">
    <location>
        <begin position="1"/>
        <end position="10"/>
    </location>
</feature>
<comment type="caution">
    <text evidence="2">The sequence shown here is derived from an EMBL/GenBank/DDBJ whole genome shotgun (WGS) entry which is preliminary data.</text>
</comment>